<feature type="active site" description="Proton donor" evidence="4">
    <location>
        <position position="314"/>
    </location>
</feature>
<evidence type="ECO:0000313" key="7">
    <source>
        <dbReference type="Proteomes" id="UP000315783"/>
    </source>
</evidence>
<dbReference type="OrthoDB" id="7130006at2759"/>
<evidence type="ECO:0000256" key="3">
    <source>
        <dbReference type="ARBA" id="ARBA00022801"/>
    </source>
</evidence>
<feature type="domain" description="Epoxide hydrolase N-terminal" evidence="5">
    <location>
        <begin position="5"/>
        <end position="116"/>
    </location>
</feature>
<dbReference type="STRING" id="43265.A0A545UMM1"/>
<organism evidence="6 7">
    <name type="scientific">Cordyceps javanica</name>
    <dbReference type="NCBI Taxonomy" id="43265"/>
    <lineage>
        <taxon>Eukaryota</taxon>
        <taxon>Fungi</taxon>
        <taxon>Dikarya</taxon>
        <taxon>Ascomycota</taxon>
        <taxon>Pezizomycotina</taxon>
        <taxon>Sordariomycetes</taxon>
        <taxon>Hypocreomycetidae</taxon>
        <taxon>Hypocreales</taxon>
        <taxon>Cordycipitaceae</taxon>
        <taxon>Cordyceps</taxon>
    </lineage>
</organism>
<keyword evidence="7" id="KW-1185">Reference proteome</keyword>
<feature type="active site" description="Proton acceptor" evidence="4">
    <location>
        <position position="371"/>
    </location>
</feature>
<dbReference type="GO" id="GO:0097176">
    <property type="term" value="P:epoxide metabolic process"/>
    <property type="evidence" value="ECO:0007669"/>
    <property type="project" value="TreeGrafter"/>
</dbReference>
<name>A0A545UMM1_9HYPO</name>
<keyword evidence="3 6" id="KW-0378">Hydrolase</keyword>
<gene>
    <name evidence="6" type="ORF">IF1G_10668</name>
</gene>
<evidence type="ECO:0000259" key="5">
    <source>
        <dbReference type="Pfam" id="PF06441"/>
    </source>
</evidence>
<dbReference type="SUPFAM" id="SSF53474">
    <property type="entry name" value="alpha/beta-Hydrolases"/>
    <property type="match status" value="1"/>
</dbReference>
<evidence type="ECO:0000313" key="6">
    <source>
        <dbReference type="EMBL" id="TQV90716.1"/>
    </source>
</evidence>
<reference evidence="6 7" key="1">
    <citation type="journal article" date="2019" name="Appl. Microbiol. Biotechnol.">
        <title>Genome sequence of Isaria javanica and comparative genome analysis insights into family S53 peptidase evolution in fungal entomopathogens.</title>
        <authorList>
            <person name="Lin R."/>
            <person name="Zhang X."/>
            <person name="Xin B."/>
            <person name="Zou M."/>
            <person name="Gao Y."/>
            <person name="Qin F."/>
            <person name="Hu Q."/>
            <person name="Xie B."/>
            <person name="Cheng X."/>
        </authorList>
    </citation>
    <scope>NUCLEOTIDE SEQUENCE [LARGE SCALE GENOMIC DNA]</scope>
    <source>
        <strain evidence="6 7">IJ1G</strain>
    </source>
</reference>
<evidence type="ECO:0000256" key="1">
    <source>
        <dbReference type="ARBA" id="ARBA00010088"/>
    </source>
</evidence>
<dbReference type="InterPro" id="IPR000639">
    <property type="entry name" value="Epox_hydrolase-like"/>
</dbReference>
<comment type="similarity">
    <text evidence="1">Belongs to the peptidase S33 family.</text>
</comment>
<dbReference type="InterPro" id="IPR016292">
    <property type="entry name" value="Epoxide_hydrolase"/>
</dbReference>
<dbReference type="AlphaFoldDB" id="A0A545UMM1"/>
<dbReference type="PANTHER" id="PTHR21661">
    <property type="entry name" value="EPOXIDE HYDROLASE 1-RELATED"/>
    <property type="match status" value="1"/>
</dbReference>
<dbReference type="InterPro" id="IPR010497">
    <property type="entry name" value="Epoxide_hydro_N"/>
</dbReference>
<dbReference type="PANTHER" id="PTHR21661:SF35">
    <property type="entry name" value="EPOXIDE HYDROLASE"/>
    <property type="match status" value="1"/>
</dbReference>
<dbReference type="GO" id="GO:0004301">
    <property type="term" value="F:epoxide hydrolase activity"/>
    <property type="evidence" value="ECO:0007669"/>
    <property type="project" value="TreeGrafter"/>
</dbReference>
<dbReference type="Gene3D" id="3.40.50.1820">
    <property type="entry name" value="alpha/beta hydrolase"/>
    <property type="match status" value="1"/>
</dbReference>
<comment type="caution">
    <text evidence="6">The sequence shown here is derived from an EMBL/GenBank/DDBJ whole genome shotgun (WGS) entry which is preliminary data.</text>
</comment>
<dbReference type="PRINTS" id="PR00412">
    <property type="entry name" value="EPOXHYDRLASE"/>
</dbReference>
<evidence type="ECO:0000256" key="4">
    <source>
        <dbReference type="PIRSR" id="PIRSR001112-1"/>
    </source>
</evidence>
<accession>A0A545UMM1</accession>
<evidence type="ECO:0000256" key="2">
    <source>
        <dbReference type="ARBA" id="ARBA00022797"/>
    </source>
</evidence>
<sequence length="406" mass="45334">MAGDISPFKINVPDTAIEQLKVKLSATSYADRVEFSDDWNYGSPLSDVKRLVKRWGDGFDWRKQEATLNELPQFTTPIEVAGFGPLSIHFLHQRSSNANSIPLLFVHGWPGSFLEVVKILPLLTNTQSKQSFHIVAPSLPNFGFSDAVKSAGFSATQYAETVHKLMLKLGYTEYVTQGGDWGFMITRLVGIKYPDHCLASHVNFVRIHQPPTFAQSPLLYLWNALTPYNASDRAGLARSAWFRNEGFGYNAEQSTKPSTLGFALADSPVALLAWIYEKLRDWTDDYPWDDDEILTWVSIYQFSKAGPAASVRIYYETKHADPDQYAHGLQYVPRVKLGVSLFPKDVVVPPKRWAHSLGPVVFAAVHEQGGHFAAHERPDQLASDLQSMYGTGGGAHDIARKFDPSL</sequence>
<dbReference type="Pfam" id="PF06441">
    <property type="entry name" value="EHN"/>
    <property type="match status" value="1"/>
</dbReference>
<keyword evidence="2" id="KW-0058">Aromatic hydrocarbons catabolism</keyword>
<dbReference type="EMBL" id="SPUK01000024">
    <property type="protein sequence ID" value="TQV90716.1"/>
    <property type="molecule type" value="Genomic_DNA"/>
</dbReference>
<dbReference type="Proteomes" id="UP000315783">
    <property type="component" value="Unassembled WGS sequence"/>
</dbReference>
<dbReference type="PIRSF" id="PIRSF001112">
    <property type="entry name" value="Epoxide_hydrolase"/>
    <property type="match status" value="1"/>
</dbReference>
<proteinExistence type="inferred from homology"/>
<dbReference type="InterPro" id="IPR029058">
    <property type="entry name" value="AB_hydrolase_fold"/>
</dbReference>
<feature type="active site" description="Nucleophile" evidence="4">
    <location>
        <position position="180"/>
    </location>
</feature>
<protein>
    <submittedName>
        <fullName evidence="6">Epoxide hydrolase 1</fullName>
    </submittedName>
</protein>